<reference evidence="1 2" key="1">
    <citation type="journal article" date="2022" name="Nat. Ecol. Evol.">
        <title>A masculinizing supergene underlies an exaggerated male reproductive morph in a spider.</title>
        <authorList>
            <person name="Hendrickx F."/>
            <person name="De Corte Z."/>
            <person name="Sonet G."/>
            <person name="Van Belleghem S.M."/>
            <person name="Kostlbacher S."/>
            <person name="Vangestel C."/>
        </authorList>
    </citation>
    <scope>NUCLEOTIDE SEQUENCE [LARGE SCALE GENOMIC DNA]</scope>
    <source>
        <strain evidence="1">W744_W776</strain>
    </source>
</reference>
<comment type="caution">
    <text evidence="1">The sequence shown here is derived from an EMBL/GenBank/DDBJ whole genome shotgun (WGS) entry which is preliminary data.</text>
</comment>
<name>A0AAV6UL13_9ARAC</name>
<evidence type="ECO:0000313" key="2">
    <source>
        <dbReference type="Proteomes" id="UP000827092"/>
    </source>
</evidence>
<keyword evidence="2" id="KW-1185">Reference proteome</keyword>
<accession>A0AAV6UL13</accession>
<evidence type="ECO:0000313" key="1">
    <source>
        <dbReference type="EMBL" id="KAG8184840.1"/>
    </source>
</evidence>
<dbReference type="Proteomes" id="UP000827092">
    <property type="component" value="Unassembled WGS sequence"/>
</dbReference>
<dbReference type="AlphaFoldDB" id="A0AAV6UL13"/>
<gene>
    <name evidence="1" type="ORF">JTE90_012089</name>
</gene>
<protein>
    <submittedName>
        <fullName evidence="1">Uncharacterized protein</fullName>
    </submittedName>
</protein>
<proteinExistence type="predicted"/>
<sequence>MCSLSPVPLYLGLGMSSTLYSHALDAHAMACAVRATEATVKVKARSRVREGLSMAPPTAPQGNASSIQSHLLLVASATNSASRFVFKQLASSVFKSAPPTLALGKASCL</sequence>
<organism evidence="1 2">
    <name type="scientific">Oedothorax gibbosus</name>
    <dbReference type="NCBI Taxonomy" id="931172"/>
    <lineage>
        <taxon>Eukaryota</taxon>
        <taxon>Metazoa</taxon>
        <taxon>Ecdysozoa</taxon>
        <taxon>Arthropoda</taxon>
        <taxon>Chelicerata</taxon>
        <taxon>Arachnida</taxon>
        <taxon>Araneae</taxon>
        <taxon>Araneomorphae</taxon>
        <taxon>Entelegynae</taxon>
        <taxon>Araneoidea</taxon>
        <taxon>Linyphiidae</taxon>
        <taxon>Erigoninae</taxon>
        <taxon>Oedothorax</taxon>
    </lineage>
</organism>
<dbReference type="EMBL" id="JAFNEN010000358">
    <property type="protein sequence ID" value="KAG8184840.1"/>
    <property type="molecule type" value="Genomic_DNA"/>
</dbReference>